<keyword evidence="6 11" id="KW-0521">NADP</keyword>
<dbReference type="EC" id="3.5.4.9" evidence="11"/>
<feature type="domain" description="Tetrahydrofolate dehydrogenase/cyclohydrolase catalytic" evidence="12">
    <location>
        <begin position="18"/>
        <end position="130"/>
    </location>
</feature>
<comment type="caution">
    <text evidence="14">The sequence shown here is derived from an EMBL/GenBank/DDBJ whole genome shotgun (WGS) entry which is preliminary data.</text>
</comment>
<dbReference type="PRINTS" id="PR00085">
    <property type="entry name" value="THFDHDRGNASE"/>
</dbReference>
<dbReference type="InterPro" id="IPR020631">
    <property type="entry name" value="THF_DH/CycHdrlase_NAD-bd_dom"/>
</dbReference>
<dbReference type="InterPro" id="IPR046346">
    <property type="entry name" value="Aminoacid_DH-like_N_sf"/>
</dbReference>
<dbReference type="AlphaFoldDB" id="A0A6L5GRB6"/>
<dbReference type="Gene3D" id="3.40.50.720">
    <property type="entry name" value="NAD(P)-binding Rossmann-like Domain"/>
    <property type="match status" value="1"/>
</dbReference>
<feature type="binding site" evidence="11">
    <location>
        <position position="242"/>
    </location>
    <ligand>
        <name>NADP(+)</name>
        <dbReference type="ChEBI" id="CHEBI:58349"/>
    </ligand>
</feature>
<comment type="function">
    <text evidence="11">Catalyzes the oxidation of 5,10-methylenetetrahydrofolate to 5,10-methenyltetrahydrofolate and then the hydrolysis of 5,10-methenyltetrahydrofolate to 10-formyltetrahydrofolate.</text>
</comment>
<dbReference type="CDD" id="cd01080">
    <property type="entry name" value="NAD_bind_m-THF_DH_Cyclohyd"/>
    <property type="match status" value="1"/>
</dbReference>
<keyword evidence="4 11" id="KW-0658">Purine biosynthesis</keyword>
<organism evidence="14 15">
    <name type="scientific">Candidatus Pseudoramibacter fermentans</name>
    <dbReference type="NCBI Taxonomy" id="2594427"/>
    <lineage>
        <taxon>Bacteria</taxon>
        <taxon>Bacillati</taxon>
        <taxon>Bacillota</taxon>
        <taxon>Clostridia</taxon>
        <taxon>Eubacteriales</taxon>
        <taxon>Eubacteriaceae</taxon>
        <taxon>Pseudoramibacter</taxon>
    </lineage>
</organism>
<dbReference type="SUPFAM" id="SSF51735">
    <property type="entry name" value="NAD(P)-binding Rossmann-fold domains"/>
    <property type="match status" value="1"/>
</dbReference>
<evidence type="ECO:0000313" key="15">
    <source>
        <dbReference type="Proteomes" id="UP000473648"/>
    </source>
</evidence>
<keyword evidence="9 11" id="KW-0486">Methionine biosynthesis</keyword>
<evidence type="ECO:0000256" key="1">
    <source>
        <dbReference type="ARBA" id="ARBA00004777"/>
    </source>
</evidence>
<proteinExistence type="inferred from homology"/>
<dbReference type="GO" id="GO:0005829">
    <property type="term" value="C:cytosol"/>
    <property type="evidence" value="ECO:0007669"/>
    <property type="project" value="TreeGrafter"/>
</dbReference>
<dbReference type="HAMAP" id="MF_01576">
    <property type="entry name" value="THF_DHG_CYH"/>
    <property type="match status" value="1"/>
</dbReference>
<keyword evidence="5 11" id="KW-0378">Hydrolase</keyword>
<keyword evidence="2 11" id="KW-0554">One-carbon metabolism</keyword>
<evidence type="ECO:0000256" key="7">
    <source>
        <dbReference type="ARBA" id="ARBA00023002"/>
    </source>
</evidence>
<evidence type="ECO:0000256" key="6">
    <source>
        <dbReference type="ARBA" id="ARBA00022857"/>
    </source>
</evidence>
<dbReference type="UniPathway" id="UPA00193"/>
<dbReference type="SUPFAM" id="SSF53223">
    <property type="entry name" value="Aminoacid dehydrogenase-like, N-terminal domain"/>
    <property type="match status" value="1"/>
</dbReference>
<dbReference type="InterPro" id="IPR036291">
    <property type="entry name" value="NAD(P)-bd_dom_sf"/>
</dbReference>
<dbReference type="GO" id="GO:0035999">
    <property type="term" value="P:tetrahydrofolate interconversion"/>
    <property type="evidence" value="ECO:0007669"/>
    <property type="project" value="UniProtKB-UniRule"/>
</dbReference>
<sequence>MKPAKSRDCSKMAVEYTAKAVNAGIQESWQSDLKALADRGIKPTLATVRIGHKGADISYEKGATKTMQKYGIGVKNIVLDPQPSEEAVIAQIEALNQDPTVHGILLFQPLPEGYDDKRVIQAIDPKKDVDGATDQNLSDTLSGRLDGFAYCAPEAVMALLDHYQIDVYGKRVVIIGCGIVVGRPLASILLKRRATVTMCNTGTRDLAGVARGAEILIAATGRIHMVTKDFVSPGQIVIDVGTTFQDGKLYGDVDLDEVAPIVDAVTPTPGGVSGITSTILAKHVITAAVKLNKA</sequence>
<evidence type="ECO:0000313" key="14">
    <source>
        <dbReference type="EMBL" id="MQM72612.1"/>
    </source>
</evidence>
<evidence type="ECO:0000256" key="10">
    <source>
        <dbReference type="ARBA" id="ARBA00023268"/>
    </source>
</evidence>
<keyword evidence="7 11" id="KW-0560">Oxidoreductase</keyword>
<dbReference type="GO" id="GO:0006164">
    <property type="term" value="P:purine nucleotide biosynthetic process"/>
    <property type="evidence" value="ECO:0007669"/>
    <property type="project" value="UniProtKB-KW"/>
</dbReference>
<comment type="caution">
    <text evidence="11">Lacks conserved residue(s) required for the propagation of feature annotation.</text>
</comment>
<dbReference type="EMBL" id="VOGB01000004">
    <property type="protein sequence ID" value="MQM72612.1"/>
    <property type="molecule type" value="Genomic_DNA"/>
</dbReference>
<evidence type="ECO:0000256" key="11">
    <source>
        <dbReference type="HAMAP-Rule" id="MF_01576"/>
    </source>
</evidence>
<keyword evidence="3 11" id="KW-0028">Amino-acid biosynthesis</keyword>
<evidence type="ECO:0000256" key="5">
    <source>
        <dbReference type="ARBA" id="ARBA00022801"/>
    </source>
</evidence>
<feature type="binding site" evidence="11">
    <location>
        <begin position="176"/>
        <end position="178"/>
    </location>
    <ligand>
        <name>NADP(+)</name>
        <dbReference type="ChEBI" id="CHEBI:58349"/>
    </ligand>
</feature>
<dbReference type="GO" id="GO:0009086">
    <property type="term" value="P:methionine biosynthetic process"/>
    <property type="evidence" value="ECO:0007669"/>
    <property type="project" value="UniProtKB-KW"/>
</dbReference>
<comment type="catalytic activity">
    <reaction evidence="11">
        <text>(6R)-5,10-methenyltetrahydrofolate + H2O = (6R)-10-formyltetrahydrofolate + H(+)</text>
        <dbReference type="Rhea" id="RHEA:23700"/>
        <dbReference type="ChEBI" id="CHEBI:15377"/>
        <dbReference type="ChEBI" id="CHEBI:15378"/>
        <dbReference type="ChEBI" id="CHEBI:57455"/>
        <dbReference type="ChEBI" id="CHEBI:195366"/>
        <dbReference type="EC" id="3.5.4.9"/>
    </reaction>
</comment>
<evidence type="ECO:0000256" key="3">
    <source>
        <dbReference type="ARBA" id="ARBA00022605"/>
    </source>
</evidence>
<evidence type="ECO:0000256" key="9">
    <source>
        <dbReference type="ARBA" id="ARBA00023167"/>
    </source>
</evidence>
<dbReference type="InterPro" id="IPR000672">
    <property type="entry name" value="THF_DH/CycHdrlase"/>
</dbReference>
<evidence type="ECO:0000256" key="2">
    <source>
        <dbReference type="ARBA" id="ARBA00022563"/>
    </source>
</evidence>
<comment type="subunit">
    <text evidence="11">Homodimer.</text>
</comment>
<dbReference type="InterPro" id="IPR020630">
    <property type="entry name" value="THF_DH/CycHdrlase_cat_dom"/>
</dbReference>
<keyword evidence="10 11" id="KW-0511">Multifunctional enzyme</keyword>
<comment type="similarity">
    <text evidence="11">Belongs to the tetrahydrofolate dehydrogenase/cyclohydrolase family.</text>
</comment>
<dbReference type="PANTHER" id="PTHR48099:SF5">
    <property type="entry name" value="C-1-TETRAHYDROFOLATE SYNTHASE, CYTOPLASMIC"/>
    <property type="match status" value="1"/>
</dbReference>
<gene>
    <name evidence="11" type="primary">folD</name>
    <name evidence="14" type="ORF">FRC53_04155</name>
</gene>
<accession>A0A6L5GRB6</accession>
<dbReference type="Pfam" id="PF02882">
    <property type="entry name" value="THF_DHG_CYH_C"/>
    <property type="match status" value="1"/>
</dbReference>
<evidence type="ECO:0000256" key="4">
    <source>
        <dbReference type="ARBA" id="ARBA00022755"/>
    </source>
</evidence>
<keyword evidence="15" id="KW-1185">Reference proteome</keyword>
<dbReference type="PANTHER" id="PTHR48099">
    <property type="entry name" value="C-1-TETRAHYDROFOLATE SYNTHASE, CYTOPLASMIC-RELATED"/>
    <property type="match status" value="1"/>
</dbReference>
<dbReference type="Proteomes" id="UP000473648">
    <property type="component" value="Unassembled WGS sequence"/>
</dbReference>
<dbReference type="Gene3D" id="3.40.50.10860">
    <property type="entry name" value="Leucine Dehydrogenase, chain A, domain 1"/>
    <property type="match status" value="1"/>
</dbReference>
<dbReference type="Pfam" id="PF00763">
    <property type="entry name" value="THF_DHG_CYH"/>
    <property type="match status" value="1"/>
</dbReference>
<reference evidence="14" key="1">
    <citation type="journal article" date="2020" name="Appl. Environ. Microbiol.">
        <title>Medium-Chain Fatty Acid Synthesis by 'Candidatus Weimeria bifida' gen. nov., sp. nov., and 'Candidatus Pseudoramibacter fermentans' sp. nov.</title>
        <authorList>
            <person name="Scarborough M.J."/>
            <person name="Myers K.S."/>
            <person name="Donohue T.J."/>
            <person name="Noguera D.R."/>
        </authorList>
    </citation>
    <scope>NUCLEOTIDE SEQUENCE</scope>
    <source>
        <strain evidence="14">EUB1.1</strain>
    </source>
</reference>
<comment type="catalytic activity">
    <reaction evidence="11">
        <text>(6R)-5,10-methylene-5,6,7,8-tetrahydrofolate + NADP(+) = (6R)-5,10-methenyltetrahydrofolate + NADPH</text>
        <dbReference type="Rhea" id="RHEA:22812"/>
        <dbReference type="ChEBI" id="CHEBI:15636"/>
        <dbReference type="ChEBI" id="CHEBI:57455"/>
        <dbReference type="ChEBI" id="CHEBI:57783"/>
        <dbReference type="ChEBI" id="CHEBI:58349"/>
        <dbReference type="EC" id="1.5.1.5"/>
    </reaction>
</comment>
<dbReference type="GO" id="GO:0000105">
    <property type="term" value="P:L-histidine biosynthetic process"/>
    <property type="evidence" value="ECO:0007669"/>
    <property type="project" value="UniProtKB-KW"/>
</dbReference>
<dbReference type="GO" id="GO:0004477">
    <property type="term" value="F:methenyltetrahydrofolate cyclohydrolase activity"/>
    <property type="evidence" value="ECO:0007669"/>
    <property type="project" value="UniProtKB-UniRule"/>
</dbReference>
<protein>
    <recommendedName>
        <fullName evidence="11">Bifunctional protein FolD</fullName>
    </recommendedName>
    <domain>
        <recommendedName>
            <fullName evidence="11">Methylenetetrahydrofolate dehydrogenase</fullName>
            <ecNumber evidence="11">1.5.1.5</ecNumber>
        </recommendedName>
    </domain>
    <domain>
        <recommendedName>
            <fullName evidence="11">Methenyltetrahydrofolate cyclohydrolase</fullName>
            <ecNumber evidence="11">3.5.4.9</ecNumber>
        </recommendedName>
    </domain>
</protein>
<feature type="domain" description="Tetrahydrofolate dehydrogenase/cyclohydrolase NAD(P)-binding" evidence="13">
    <location>
        <begin position="151"/>
        <end position="289"/>
    </location>
</feature>
<comment type="pathway">
    <text evidence="1 11">One-carbon metabolism; tetrahydrofolate interconversion.</text>
</comment>
<name>A0A6L5GRB6_9FIRM</name>
<dbReference type="GO" id="GO:0004488">
    <property type="term" value="F:methylenetetrahydrofolate dehydrogenase (NADP+) activity"/>
    <property type="evidence" value="ECO:0007669"/>
    <property type="project" value="UniProtKB-UniRule"/>
</dbReference>
<evidence type="ECO:0000256" key="8">
    <source>
        <dbReference type="ARBA" id="ARBA00023102"/>
    </source>
</evidence>
<evidence type="ECO:0000259" key="12">
    <source>
        <dbReference type="Pfam" id="PF00763"/>
    </source>
</evidence>
<evidence type="ECO:0000259" key="13">
    <source>
        <dbReference type="Pfam" id="PF02882"/>
    </source>
</evidence>
<dbReference type="EC" id="1.5.1.5" evidence="11"/>
<keyword evidence="8 11" id="KW-0368">Histidine biosynthesis</keyword>